<accession>A0AAD4M6M9</accession>
<evidence type="ECO:0000313" key="3">
    <source>
        <dbReference type="Proteomes" id="UP001203297"/>
    </source>
</evidence>
<evidence type="ECO:0000256" key="1">
    <source>
        <dbReference type="SAM" id="MobiDB-lite"/>
    </source>
</evidence>
<keyword evidence="3" id="KW-1185">Reference proteome</keyword>
<sequence length="318" mass="34743">MASVKVGLKAKPTSHPVQGENIIIKRRRKRLLNPWAYLDESYGKALEDTTLPMAALFGSSSSSDNTRAGCSVPRDLFMPERQAGESGAICPVPSQASSRHDGEADRKYGRRNGLATVNINISYSGPMTTSSQSDHCIRTYPRIHSNRLPRRVPHLRRKHFAKSLAQRLFEADVFSNGNTSRPRPKIRKRQQASVKKGNPARMQAISVSPYASPNTSPDPTVVFRKPPSRNGATTHGTRTDGPGTALVSGKAFCARGQKRNLARLPPGPFEYMPLPLVRVRTHQGAVQTQRSVVHPDIGAGMNAAHANSIDVLLHPLAL</sequence>
<dbReference type="AlphaFoldDB" id="A0AAD4M6M9"/>
<gene>
    <name evidence="2" type="ORF">B0F90DRAFT_1816101</name>
</gene>
<proteinExistence type="predicted"/>
<feature type="region of interest" description="Disordered" evidence="1">
    <location>
        <begin position="86"/>
        <end position="106"/>
    </location>
</feature>
<feature type="region of interest" description="Disordered" evidence="1">
    <location>
        <begin position="175"/>
        <end position="244"/>
    </location>
</feature>
<dbReference type="Proteomes" id="UP001203297">
    <property type="component" value="Unassembled WGS sequence"/>
</dbReference>
<dbReference type="EMBL" id="WTXG01000008">
    <property type="protein sequence ID" value="KAI0303845.1"/>
    <property type="molecule type" value="Genomic_DNA"/>
</dbReference>
<comment type="caution">
    <text evidence="2">The sequence shown here is derived from an EMBL/GenBank/DDBJ whole genome shotgun (WGS) entry which is preliminary data.</text>
</comment>
<protein>
    <submittedName>
        <fullName evidence="2">Uncharacterized protein</fullName>
    </submittedName>
</protein>
<organism evidence="2 3">
    <name type="scientific">Multifurca ochricompacta</name>
    <dbReference type="NCBI Taxonomy" id="376703"/>
    <lineage>
        <taxon>Eukaryota</taxon>
        <taxon>Fungi</taxon>
        <taxon>Dikarya</taxon>
        <taxon>Basidiomycota</taxon>
        <taxon>Agaricomycotina</taxon>
        <taxon>Agaricomycetes</taxon>
        <taxon>Russulales</taxon>
        <taxon>Russulaceae</taxon>
        <taxon>Multifurca</taxon>
    </lineage>
</organism>
<reference evidence="2" key="1">
    <citation type="journal article" date="2022" name="New Phytol.">
        <title>Evolutionary transition to the ectomycorrhizal habit in the genomes of a hyperdiverse lineage of mushroom-forming fungi.</title>
        <authorList>
            <person name="Looney B."/>
            <person name="Miyauchi S."/>
            <person name="Morin E."/>
            <person name="Drula E."/>
            <person name="Courty P.E."/>
            <person name="Kohler A."/>
            <person name="Kuo A."/>
            <person name="LaButti K."/>
            <person name="Pangilinan J."/>
            <person name="Lipzen A."/>
            <person name="Riley R."/>
            <person name="Andreopoulos W."/>
            <person name="He G."/>
            <person name="Johnson J."/>
            <person name="Nolan M."/>
            <person name="Tritt A."/>
            <person name="Barry K.W."/>
            <person name="Grigoriev I.V."/>
            <person name="Nagy L.G."/>
            <person name="Hibbett D."/>
            <person name="Henrissat B."/>
            <person name="Matheny P.B."/>
            <person name="Labbe J."/>
            <person name="Martin F.M."/>
        </authorList>
    </citation>
    <scope>NUCLEOTIDE SEQUENCE</scope>
    <source>
        <strain evidence="2">BPL690</strain>
    </source>
</reference>
<evidence type="ECO:0000313" key="2">
    <source>
        <dbReference type="EMBL" id="KAI0303845.1"/>
    </source>
</evidence>
<feature type="compositionally biased region" description="Polar residues" evidence="1">
    <location>
        <begin position="205"/>
        <end position="218"/>
    </location>
</feature>
<name>A0AAD4M6M9_9AGAM</name>